<dbReference type="AlphaFoldDB" id="A0A6A6ZPV3"/>
<accession>A0A6A6ZPV3</accession>
<proteinExistence type="predicted"/>
<evidence type="ECO:0000313" key="2">
    <source>
        <dbReference type="Proteomes" id="UP000799424"/>
    </source>
</evidence>
<dbReference type="Proteomes" id="UP000799424">
    <property type="component" value="Unassembled WGS sequence"/>
</dbReference>
<protein>
    <submittedName>
        <fullName evidence="1">Uncharacterized protein</fullName>
    </submittedName>
</protein>
<organism evidence="1 2">
    <name type="scientific">Ophiobolus disseminans</name>
    <dbReference type="NCBI Taxonomy" id="1469910"/>
    <lineage>
        <taxon>Eukaryota</taxon>
        <taxon>Fungi</taxon>
        <taxon>Dikarya</taxon>
        <taxon>Ascomycota</taxon>
        <taxon>Pezizomycotina</taxon>
        <taxon>Dothideomycetes</taxon>
        <taxon>Pleosporomycetidae</taxon>
        <taxon>Pleosporales</taxon>
        <taxon>Pleosporineae</taxon>
        <taxon>Phaeosphaeriaceae</taxon>
        <taxon>Ophiobolus</taxon>
    </lineage>
</organism>
<gene>
    <name evidence="1" type="ORF">CC86DRAFT_385041</name>
</gene>
<sequence length="491" mass="53736">MTIGWQFVCQDTSYTRTSSSGVAIGDPIEPRTPTPILLLPSLHPSLTVAPQDFRRGAREGRSPGLSPRHFLKFASRRPPLARAHSTTACQRLSARTSLDPVVRAFNVATSWPPMSRGWQPSSRVAPVKCAAAKKFPLRPPQPAQPPVLWRRARELHLQMSSWGYGRTSSIGPTAQLIQGWGHGAAEPCSSSSLRLKQPPAAAAAGARRVFSQFLVSSASSYGTHGSYGTVSGPWTSHSTDQRASTTLELTFNHEESQLVQQARFQFQAPRIHDYPYELRAHDRNTFARKTVSSFTCSEYCLQFTKPRFRRPMDQPVQLPAYLFALLAAICRAILMGPTADASETAHRMDNGSPWSHTANGSCSVDRYFINPLISWVQNSKERSHLDVSPLCLGTDQINQATLTSYGLQTIRSEIAPVPVYLQLSGRVLCSNASCPGLSSGRGASIADVASANPATCHVPPREVMSESHMLPSSHVWAPATLKPVVLYEEQV</sequence>
<dbReference type="EMBL" id="MU006233">
    <property type="protein sequence ID" value="KAF2822846.1"/>
    <property type="molecule type" value="Genomic_DNA"/>
</dbReference>
<reference evidence="1" key="1">
    <citation type="journal article" date="2020" name="Stud. Mycol.">
        <title>101 Dothideomycetes genomes: a test case for predicting lifestyles and emergence of pathogens.</title>
        <authorList>
            <person name="Haridas S."/>
            <person name="Albert R."/>
            <person name="Binder M."/>
            <person name="Bloem J."/>
            <person name="Labutti K."/>
            <person name="Salamov A."/>
            <person name="Andreopoulos B."/>
            <person name="Baker S."/>
            <person name="Barry K."/>
            <person name="Bills G."/>
            <person name="Bluhm B."/>
            <person name="Cannon C."/>
            <person name="Castanera R."/>
            <person name="Culley D."/>
            <person name="Daum C."/>
            <person name="Ezra D."/>
            <person name="Gonzalez J."/>
            <person name="Henrissat B."/>
            <person name="Kuo A."/>
            <person name="Liang C."/>
            <person name="Lipzen A."/>
            <person name="Lutzoni F."/>
            <person name="Magnuson J."/>
            <person name="Mondo S."/>
            <person name="Nolan M."/>
            <person name="Ohm R."/>
            <person name="Pangilinan J."/>
            <person name="Park H.-J."/>
            <person name="Ramirez L."/>
            <person name="Alfaro M."/>
            <person name="Sun H."/>
            <person name="Tritt A."/>
            <person name="Yoshinaga Y."/>
            <person name="Zwiers L.-H."/>
            <person name="Turgeon B."/>
            <person name="Goodwin S."/>
            <person name="Spatafora J."/>
            <person name="Crous P."/>
            <person name="Grigoriev I."/>
        </authorList>
    </citation>
    <scope>NUCLEOTIDE SEQUENCE</scope>
    <source>
        <strain evidence="1">CBS 113818</strain>
    </source>
</reference>
<evidence type="ECO:0000313" key="1">
    <source>
        <dbReference type="EMBL" id="KAF2822846.1"/>
    </source>
</evidence>
<keyword evidence="2" id="KW-1185">Reference proteome</keyword>
<name>A0A6A6ZPV3_9PLEO</name>